<dbReference type="Proteomes" id="UP001359485">
    <property type="component" value="Unassembled WGS sequence"/>
</dbReference>
<accession>A0ABR1AHN6</accession>
<comment type="caution">
    <text evidence="1">The sequence shown here is derived from an EMBL/GenBank/DDBJ whole genome shotgun (WGS) entry which is preliminary data.</text>
</comment>
<gene>
    <name evidence="1" type="ORF">RUM44_006280</name>
</gene>
<keyword evidence="2" id="KW-1185">Reference proteome</keyword>
<organism evidence="1 2">
    <name type="scientific">Polyplax serrata</name>
    <name type="common">Common mouse louse</name>
    <dbReference type="NCBI Taxonomy" id="468196"/>
    <lineage>
        <taxon>Eukaryota</taxon>
        <taxon>Metazoa</taxon>
        <taxon>Ecdysozoa</taxon>
        <taxon>Arthropoda</taxon>
        <taxon>Hexapoda</taxon>
        <taxon>Insecta</taxon>
        <taxon>Pterygota</taxon>
        <taxon>Neoptera</taxon>
        <taxon>Paraneoptera</taxon>
        <taxon>Psocodea</taxon>
        <taxon>Troctomorpha</taxon>
        <taxon>Phthiraptera</taxon>
        <taxon>Anoplura</taxon>
        <taxon>Polyplacidae</taxon>
        <taxon>Polyplax</taxon>
    </lineage>
</organism>
<dbReference type="EMBL" id="JAWJWF010000048">
    <property type="protein sequence ID" value="KAK6619880.1"/>
    <property type="molecule type" value="Genomic_DNA"/>
</dbReference>
<evidence type="ECO:0000313" key="1">
    <source>
        <dbReference type="EMBL" id="KAK6619880.1"/>
    </source>
</evidence>
<reference evidence="1 2" key="1">
    <citation type="submission" date="2023-09" db="EMBL/GenBank/DDBJ databases">
        <title>Genomes of two closely related lineages of the louse Polyplax serrata with different host specificities.</title>
        <authorList>
            <person name="Martinu J."/>
            <person name="Tarabai H."/>
            <person name="Stefka J."/>
            <person name="Hypsa V."/>
        </authorList>
    </citation>
    <scope>NUCLEOTIDE SEQUENCE [LARGE SCALE GENOMIC DNA]</scope>
    <source>
        <strain evidence="1">98ZLc_SE</strain>
    </source>
</reference>
<evidence type="ECO:0000313" key="2">
    <source>
        <dbReference type="Proteomes" id="UP001359485"/>
    </source>
</evidence>
<sequence length="56" mass="6395">MKADYTLDDSFWKEEDSPIGHSCLTETKSLIGDMYNYEVTPSRTGGRSEKKNEMTT</sequence>
<name>A0ABR1AHN6_POLSC</name>
<protein>
    <submittedName>
        <fullName evidence="1">Uncharacterized protein</fullName>
    </submittedName>
</protein>
<proteinExistence type="predicted"/>